<dbReference type="RefSeq" id="XP_033378161.1">
    <property type="nucleotide sequence ID" value="XM_033532436.1"/>
</dbReference>
<accession>A0A6A5XA45</accession>
<dbReference type="EMBL" id="ML978077">
    <property type="protein sequence ID" value="KAF2009822.1"/>
    <property type="molecule type" value="Genomic_DNA"/>
</dbReference>
<feature type="region of interest" description="Disordered" evidence="2">
    <location>
        <begin position="291"/>
        <end position="317"/>
    </location>
</feature>
<evidence type="ECO:0000313" key="4">
    <source>
        <dbReference type="Proteomes" id="UP000799778"/>
    </source>
</evidence>
<reference evidence="3" key="1">
    <citation type="journal article" date="2020" name="Stud. Mycol.">
        <title>101 Dothideomycetes genomes: a test case for predicting lifestyles and emergence of pathogens.</title>
        <authorList>
            <person name="Haridas S."/>
            <person name="Albert R."/>
            <person name="Binder M."/>
            <person name="Bloem J."/>
            <person name="Labutti K."/>
            <person name="Salamov A."/>
            <person name="Andreopoulos B."/>
            <person name="Baker S."/>
            <person name="Barry K."/>
            <person name="Bills G."/>
            <person name="Bluhm B."/>
            <person name="Cannon C."/>
            <person name="Castanera R."/>
            <person name="Culley D."/>
            <person name="Daum C."/>
            <person name="Ezra D."/>
            <person name="Gonzalez J."/>
            <person name="Henrissat B."/>
            <person name="Kuo A."/>
            <person name="Liang C."/>
            <person name="Lipzen A."/>
            <person name="Lutzoni F."/>
            <person name="Magnuson J."/>
            <person name="Mondo S."/>
            <person name="Nolan M."/>
            <person name="Ohm R."/>
            <person name="Pangilinan J."/>
            <person name="Park H.-J."/>
            <person name="Ramirez L."/>
            <person name="Alfaro M."/>
            <person name="Sun H."/>
            <person name="Tritt A."/>
            <person name="Yoshinaga Y."/>
            <person name="Zwiers L.-H."/>
            <person name="Turgeon B."/>
            <person name="Goodwin S."/>
            <person name="Spatafora J."/>
            <person name="Crous P."/>
            <person name="Grigoriev I."/>
        </authorList>
    </citation>
    <scope>NUCLEOTIDE SEQUENCE</scope>
    <source>
        <strain evidence="3">CBS 175.79</strain>
    </source>
</reference>
<sequence>MPQQLDSPSANPDEYAANSIAHHTVTQSGASLFREPCRFSNQESAEGTLDDMGLPNLRDCSKTSKQEAFSREESEEHQADAKQQAMLEAGNEADRSEYEQEHGDIGDNLVHLSETFLPTILSLPDSHDATSSAQKNQFPMQSHSHRSSVSADTEHASIPYSPGSEDGTPLKQNIALIEIQPIDTPFADALKHFKNIKGNRSASRKHNFPGKLRRNACLPAEIAQVVQAAKAAEDDLEKLARRAMETNNCEENKDLQDLERYRQYDLAPLDTVLDTQAAGDIIMLGSPSSTFSKMSKGNVEQPKSTTAGALASPTTNPVELITPPKRASADDSSIPGSSGSSCILKVESDASEVQLTNYIRECGTKLNADQVDMDNPAATIFDNPDSYVVGTNDAGISGEHPVFIQVIGLVPMALMTTLVAKMTSIANWSIDTILSKLAGLDWDEKDGERD</sequence>
<feature type="region of interest" description="Disordered" evidence="2">
    <location>
        <begin position="127"/>
        <end position="167"/>
    </location>
</feature>
<name>A0A6A5XA45_9PLEO</name>
<keyword evidence="1" id="KW-0175">Coiled coil</keyword>
<feature type="compositionally biased region" description="Basic and acidic residues" evidence="2">
    <location>
        <begin position="59"/>
        <end position="80"/>
    </location>
</feature>
<evidence type="ECO:0000256" key="1">
    <source>
        <dbReference type="SAM" id="Coils"/>
    </source>
</evidence>
<protein>
    <submittedName>
        <fullName evidence="3">Uncharacterized protein</fullName>
    </submittedName>
</protein>
<feature type="coiled-coil region" evidence="1">
    <location>
        <begin position="222"/>
        <end position="249"/>
    </location>
</feature>
<dbReference type="AlphaFoldDB" id="A0A6A5XA45"/>
<proteinExistence type="predicted"/>
<evidence type="ECO:0000313" key="3">
    <source>
        <dbReference type="EMBL" id="KAF2009822.1"/>
    </source>
</evidence>
<keyword evidence="4" id="KW-1185">Reference proteome</keyword>
<dbReference type="Proteomes" id="UP000799778">
    <property type="component" value="Unassembled WGS sequence"/>
</dbReference>
<dbReference type="GeneID" id="54289833"/>
<evidence type="ECO:0000256" key="2">
    <source>
        <dbReference type="SAM" id="MobiDB-lite"/>
    </source>
</evidence>
<feature type="region of interest" description="Disordered" evidence="2">
    <location>
        <begin position="43"/>
        <end position="84"/>
    </location>
</feature>
<dbReference type="OrthoDB" id="3796057at2759"/>
<gene>
    <name evidence="3" type="ORF">BU24DRAFT_467335</name>
</gene>
<feature type="compositionally biased region" description="Polar residues" evidence="2">
    <location>
        <begin position="301"/>
        <end position="317"/>
    </location>
</feature>
<organism evidence="3 4">
    <name type="scientific">Aaosphaeria arxii CBS 175.79</name>
    <dbReference type="NCBI Taxonomy" id="1450172"/>
    <lineage>
        <taxon>Eukaryota</taxon>
        <taxon>Fungi</taxon>
        <taxon>Dikarya</taxon>
        <taxon>Ascomycota</taxon>
        <taxon>Pezizomycotina</taxon>
        <taxon>Dothideomycetes</taxon>
        <taxon>Pleosporomycetidae</taxon>
        <taxon>Pleosporales</taxon>
        <taxon>Pleosporales incertae sedis</taxon>
        <taxon>Aaosphaeria</taxon>
    </lineage>
</organism>
<feature type="compositionally biased region" description="Polar residues" evidence="2">
    <location>
        <begin position="129"/>
        <end position="151"/>
    </location>
</feature>